<reference evidence="1 2" key="1">
    <citation type="journal article" date="2023" name="Sci. Data">
        <title>Genome assembly of the Korean intertidal mud-creeper Batillaria attramentaria.</title>
        <authorList>
            <person name="Patra A.K."/>
            <person name="Ho P.T."/>
            <person name="Jun S."/>
            <person name="Lee S.J."/>
            <person name="Kim Y."/>
            <person name="Won Y.J."/>
        </authorList>
    </citation>
    <scope>NUCLEOTIDE SEQUENCE [LARGE SCALE GENOMIC DNA]</scope>
    <source>
        <strain evidence="1">Wonlab-2016</strain>
    </source>
</reference>
<proteinExistence type="predicted"/>
<protein>
    <submittedName>
        <fullName evidence="1">Uncharacterized protein</fullName>
    </submittedName>
</protein>
<dbReference type="EMBL" id="JACVVK020000013">
    <property type="protein sequence ID" value="KAK7504763.1"/>
    <property type="molecule type" value="Genomic_DNA"/>
</dbReference>
<gene>
    <name evidence="1" type="ORF">BaRGS_00003791</name>
</gene>
<comment type="caution">
    <text evidence="1">The sequence shown here is derived from an EMBL/GenBank/DDBJ whole genome shotgun (WGS) entry which is preliminary data.</text>
</comment>
<sequence>MQQKPPACTPRLNTISCAEKALTVYLSFPMTLDAAALHFPRDFGDPPPPLACYYYQWWILVNFSSGSCRIRDRYPLLS</sequence>
<keyword evidence="2" id="KW-1185">Reference proteome</keyword>
<dbReference type="AlphaFoldDB" id="A0ABD0M068"/>
<organism evidence="1 2">
    <name type="scientific">Batillaria attramentaria</name>
    <dbReference type="NCBI Taxonomy" id="370345"/>
    <lineage>
        <taxon>Eukaryota</taxon>
        <taxon>Metazoa</taxon>
        <taxon>Spiralia</taxon>
        <taxon>Lophotrochozoa</taxon>
        <taxon>Mollusca</taxon>
        <taxon>Gastropoda</taxon>
        <taxon>Caenogastropoda</taxon>
        <taxon>Sorbeoconcha</taxon>
        <taxon>Cerithioidea</taxon>
        <taxon>Batillariidae</taxon>
        <taxon>Batillaria</taxon>
    </lineage>
</organism>
<dbReference type="Proteomes" id="UP001519460">
    <property type="component" value="Unassembled WGS sequence"/>
</dbReference>
<accession>A0ABD0M068</accession>
<name>A0ABD0M068_9CAEN</name>
<evidence type="ECO:0000313" key="2">
    <source>
        <dbReference type="Proteomes" id="UP001519460"/>
    </source>
</evidence>
<evidence type="ECO:0000313" key="1">
    <source>
        <dbReference type="EMBL" id="KAK7504763.1"/>
    </source>
</evidence>